<keyword evidence="2" id="KW-1185">Reference proteome</keyword>
<dbReference type="EMBL" id="MU266436">
    <property type="protein sequence ID" value="KAH7924022.1"/>
    <property type="molecule type" value="Genomic_DNA"/>
</dbReference>
<evidence type="ECO:0000313" key="2">
    <source>
        <dbReference type="Proteomes" id="UP000790709"/>
    </source>
</evidence>
<accession>A0ACB8BE68</accession>
<organism evidence="1 2">
    <name type="scientific">Leucogyrophana mollusca</name>
    <dbReference type="NCBI Taxonomy" id="85980"/>
    <lineage>
        <taxon>Eukaryota</taxon>
        <taxon>Fungi</taxon>
        <taxon>Dikarya</taxon>
        <taxon>Basidiomycota</taxon>
        <taxon>Agaricomycotina</taxon>
        <taxon>Agaricomycetes</taxon>
        <taxon>Agaricomycetidae</taxon>
        <taxon>Boletales</taxon>
        <taxon>Boletales incertae sedis</taxon>
        <taxon>Leucogyrophana</taxon>
    </lineage>
</organism>
<protein>
    <submittedName>
        <fullName evidence="1">Uncharacterized protein</fullName>
    </submittedName>
</protein>
<evidence type="ECO:0000313" key="1">
    <source>
        <dbReference type="EMBL" id="KAH7924022.1"/>
    </source>
</evidence>
<gene>
    <name evidence="1" type="ORF">BV22DRAFT_1196284</name>
</gene>
<dbReference type="Proteomes" id="UP000790709">
    <property type="component" value="Unassembled WGS sequence"/>
</dbReference>
<sequence>MKFLPERFLTTDGKEDEGVRDPATAVFGICPERFAAYAQLWISVACLLMVFDIKPGVDKDGRPVAVEAVFESGIMCHPKPFNCSIKPRSEAAKAIIKQTVGLIG</sequence>
<comment type="caution">
    <text evidence="1">The sequence shown here is derived from an EMBL/GenBank/DDBJ whole genome shotgun (WGS) entry which is preliminary data.</text>
</comment>
<name>A0ACB8BE68_9AGAM</name>
<reference evidence="1" key="1">
    <citation type="journal article" date="2021" name="New Phytol.">
        <title>Evolutionary innovations through gain and loss of genes in the ectomycorrhizal Boletales.</title>
        <authorList>
            <person name="Wu G."/>
            <person name="Miyauchi S."/>
            <person name="Morin E."/>
            <person name="Kuo A."/>
            <person name="Drula E."/>
            <person name="Varga T."/>
            <person name="Kohler A."/>
            <person name="Feng B."/>
            <person name="Cao Y."/>
            <person name="Lipzen A."/>
            <person name="Daum C."/>
            <person name="Hundley H."/>
            <person name="Pangilinan J."/>
            <person name="Johnson J."/>
            <person name="Barry K."/>
            <person name="LaButti K."/>
            <person name="Ng V."/>
            <person name="Ahrendt S."/>
            <person name="Min B."/>
            <person name="Choi I.G."/>
            <person name="Park H."/>
            <person name="Plett J.M."/>
            <person name="Magnuson J."/>
            <person name="Spatafora J.W."/>
            <person name="Nagy L.G."/>
            <person name="Henrissat B."/>
            <person name="Grigoriev I.V."/>
            <person name="Yang Z.L."/>
            <person name="Xu J."/>
            <person name="Martin F.M."/>
        </authorList>
    </citation>
    <scope>NUCLEOTIDE SEQUENCE</scope>
    <source>
        <strain evidence="1">KUC20120723A-06</strain>
    </source>
</reference>
<proteinExistence type="predicted"/>